<evidence type="ECO:0000259" key="1">
    <source>
        <dbReference type="SMART" id="SM00245"/>
    </source>
</evidence>
<keyword evidence="3" id="KW-1185">Reference proteome</keyword>
<accession>A0ABV6BN47</accession>
<protein>
    <submittedName>
        <fullName evidence="2">S41 family peptidase</fullName>
        <ecNumber evidence="2">3.4.-.-</ecNumber>
    </submittedName>
</protein>
<dbReference type="PANTHER" id="PTHR11261">
    <property type="entry name" value="INTERPHOTORECEPTOR RETINOID-BINDING PROTEIN"/>
    <property type="match status" value="1"/>
</dbReference>
<dbReference type="InterPro" id="IPR029045">
    <property type="entry name" value="ClpP/crotonase-like_dom_sf"/>
</dbReference>
<dbReference type="RefSeq" id="WP_379683229.1">
    <property type="nucleotide sequence ID" value="NZ_JBHLYW010000003.1"/>
</dbReference>
<evidence type="ECO:0000313" key="2">
    <source>
        <dbReference type="EMBL" id="MFC0076052.1"/>
    </source>
</evidence>
<evidence type="ECO:0000313" key="3">
    <source>
        <dbReference type="Proteomes" id="UP001589734"/>
    </source>
</evidence>
<dbReference type="Pfam" id="PF14684">
    <property type="entry name" value="Tricorn_C1"/>
    <property type="match status" value="1"/>
</dbReference>
<dbReference type="Pfam" id="PF03572">
    <property type="entry name" value="Peptidase_S41"/>
    <property type="match status" value="1"/>
</dbReference>
<comment type="caution">
    <text evidence="2">The sequence shown here is derived from an EMBL/GenBank/DDBJ whole genome shotgun (WGS) entry which is preliminary data.</text>
</comment>
<dbReference type="InterPro" id="IPR028204">
    <property type="entry name" value="Tricorn_C1"/>
</dbReference>
<organism evidence="2 3">
    <name type="scientific">Flavobacterium procerum</name>
    <dbReference type="NCBI Taxonomy" id="1455569"/>
    <lineage>
        <taxon>Bacteria</taxon>
        <taxon>Pseudomonadati</taxon>
        <taxon>Bacteroidota</taxon>
        <taxon>Flavobacteriia</taxon>
        <taxon>Flavobacteriales</taxon>
        <taxon>Flavobacteriaceae</taxon>
        <taxon>Flavobacterium</taxon>
    </lineage>
</organism>
<keyword evidence="2" id="KW-0378">Hydrolase</keyword>
<dbReference type="PANTHER" id="PTHR11261:SF3">
    <property type="entry name" value="RETINOL-BINDING PROTEIN 3"/>
    <property type="match status" value="1"/>
</dbReference>
<gene>
    <name evidence="2" type="ORF">ACFFLS_03305</name>
</gene>
<name>A0ABV6BN47_9FLAO</name>
<dbReference type="GO" id="GO:0016787">
    <property type="term" value="F:hydrolase activity"/>
    <property type="evidence" value="ECO:0007669"/>
    <property type="project" value="UniProtKB-KW"/>
</dbReference>
<sequence length="361" mass="41727">MKNKTLLLIFLVFSISFYCQSQKKLSRPEKDFETFWTTFRDNYAFFELKKVNWDESYKKFRPMITEKTTEKQLLQTFEEMVAPLKDGHITILKGEEVIYKFKKQSPFADEFKGIQKQLWETSLLTLENNGFVKMKGSGPLFKDIYLYNSSRNNDFGFIRISRCFGNPESLFDDKKEKEDIKLMLTVFDSILKSFADTKGIIIDLRSNGGGHAGELLARRFASEKRITHYKSIKEKGGYENFSEMKPIYIEPNKGVQYLKPIVILTNDRTASSAEDFTISLYQQPNVTTIGTNTSGMMSDMFGTDLSNKVYFTLSNQRYYSTSSELLEDIGVPVKIEIKNTKNDIENKSDPLILKAIEVLKQ</sequence>
<dbReference type="Proteomes" id="UP001589734">
    <property type="component" value="Unassembled WGS sequence"/>
</dbReference>
<dbReference type="CDD" id="cd07563">
    <property type="entry name" value="Peptidase_S41_IRBP"/>
    <property type="match status" value="1"/>
</dbReference>
<dbReference type="Gene3D" id="3.30.750.44">
    <property type="match status" value="1"/>
</dbReference>
<dbReference type="InterPro" id="IPR005151">
    <property type="entry name" value="Tail-specific_protease"/>
</dbReference>
<dbReference type="EMBL" id="JBHLYW010000003">
    <property type="protein sequence ID" value="MFC0076052.1"/>
    <property type="molecule type" value="Genomic_DNA"/>
</dbReference>
<proteinExistence type="predicted"/>
<feature type="domain" description="Tail specific protease" evidence="1">
    <location>
        <begin position="137"/>
        <end position="338"/>
    </location>
</feature>
<reference evidence="2 3" key="1">
    <citation type="submission" date="2024-09" db="EMBL/GenBank/DDBJ databases">
        <authorList>
            <person name="Sun Q."/>
            <person name="Mori K."/>
        </authorList>
    </citation>
    <scope>NUCLEOTIDE SEQUENCE [LARGE SCALE GENOMIC DNA]</scope>
    <source>
        <strain evidence="2 3">CGMCC 1.12926</strain>
    </source>
</reference>
<dbReference type="Gene3D" id="3.90.226.10">
    <property type="entry name" value="2-enoyl-CoA Hydratase, Chain A, domain 1"/>
    <property type="match status" value="1"/>
</dbReference>
<dbReference type="SMART" id="SM00245">
    <property type="entry name" value="TSPc"/>
    <property type="match status" value="1"/>
</dbReference>
<dbReference type="SUPFAM" id="SSF52096">
    <property type="entry name" value="ClpP/crotonase"/>
    <property type="match status" value="1"/>
</dbReference>
<dbReference type="EC" id="3.4.-.-" evidence="2"/>